<evidence type="ECO:0000259" key="6">
    <source>
        <dbReference type="PROSITE" id="PS50262"/>
    </source>
</evidence>
<dbReference type="GO" id="GO:0004984">
    <property type="term" value="F:olfactory receptor activity"/>
    <property type="evidence" value="ECO:0007669"/>
    <property type="project" value="TreeGrafter"/>
</dbReference>
<dbReference type="PANTHER" id="PTHR26451">
    <property type="entry name" value="G_PROTEIN_RECEP_F1_2 DOMAIN-CONTAINING PROTEIN"/>
    <property type="match status" value="1"/>
</dbReference>
<feature type="domain" description="G-protein coupled receptors family 1 profile" evidence="6">
    <location>
        <begin position="78"/>
        <end position="328"/>
    </location>
</feature>
<dbReference type="AlphaFoldDB" id="A0AAR2JGR6"/>
<proteinExistence type="predicted"/>
<feature type="transmembrane region" description="Helical" evidence="5">
    <location>
        <begin position="98"/>
        <end position="122"/>
    </location>
</feature>
<dbReference type="InterPro" id="IPR052921">
    <property type="entry name" value="GPCR1_Superfamily_Member"/>
</dbReference>
<evidence type="ECO:0000256" key="1">
    <source>
        <dbReference type="ARBA" id="ARBA00004370"/>
    </source>
</evidence>
<feature type="transmembrane region" description="Helical" evidence="5">
    <location>
        <begin position="177"/>
        <end position="202"/>
    </location>
</feature>
<evidence type="ECO:0000313" key="8">
    <source>
        <dbReference type="Proteomes" id="UP001501920"/>
    </source>
</evidence>
<dbReference type="Gene3D" id="1.20.1070.10">
    <property type="entry name" value="Rhodopsin 7-helix transmembrane proteins"/>
    <property type="match status" value="1"/>
</dbReference>
<dbReference type="GO" id="GO:0004930">
    <property type="term" value="F:G protein-coupled receptor activity"/>
    <property type="evidence" value="ECO:0007669"/>
    <property type="project" value="InterPro"/>
</dbReference>
<evidence type="ECO:0000256" key="5">
    <source>
        <dbReference type="SAM" id="Phobius"/>
    </source>
</evidence>
<dbReference type="InterPro" id="IPR000276">
    <property type="entry name" value="GPCR_Rhodpsn"/>
</dbReference>
<accession>A0AAR2JGR6</accession>
<evidence type="ECO:0000256" key="2">
    <source>
        <dbReference type="ARBA" id="ARBA00022692"/>
    </source>
</evidence>
<comment type="subcellular location">
    <subcellularLocation>
        <location evidence="1">Membrane</location>
    </subcellularLocation>
</comment>
<dbReference type="SUPFAM" id="SSF81321">
    <property type="entry name" value="Family A G protein-coupled receptor-like"/>
    <property type="match status" value="1"/>
</dbReference>
<reference evidence="7" key="3">
    <citation type="submission" date="2025-09" db="UniProtKB">
        <authorList>
            <consortium name="Ensembl"/>
        </authorList>
    </citation>
    <scope>IDENTIFICATION</scope>
</reference>
<dbReference type="InterPro" id="IPR017452">
    <property type="entry name" value="GPCR_Rhodpsn_7TM"/>
</dbReference>
<keyword evidence="4 5" id="KW-0472">Membrane</keyword>
<keyword evidence="3 5" id="KW-1133">Transmembrane helix</keyword>
<feature type="transmembrane region" description="Helical" evidence="5">
    <location>
        <begin position="233"/>
        <end position="250"/>
    </location>
</feature>
<dbReference type="GeneTree" id="ENSGT00940000163093"/>
<protein>
    <recommendedName>
        <fullName evidence="6">G-protein coupled receptors family 1 profile domain-containing protein</fullName>
    </recommendedName>
</protein>
<reference evidence="7 8" key="1">
    <citation type="submission" date="2020-10" db="EMBL/GenBank/DDBJ databases">
        <title>Pygocentrus nattereri (red-bellied piranha) genome, fPygNat1, primary haplotype.</title>
        <authorList>
            <person name="Myers G."/>
            <person name="Meyer A."/>
            <person name="Karagic N."/>
            <person name="Pippel M."/>
            <person name="Winkler S."/>
            <person name="Tracey A."/>
            <person name="Wood J."/>
            <person name="Formenti G."/>
            <person name="Howe K."/>
            <person name="Fedrigo O."/>
            <person name="Jarvis E.D."/>
        </authorList>
    </citation>
    <scope>NUCLEOTIDE SEQUENCE [LARGE SCALE GENOMIC DNA]</scope>
</reference>
<dbReference type="PROSITE" id="PS50262">
    <property type="entry name" value="G_PROTEIN_RECEP_F1_2"/>
    <property type="match status" value="1"/>
</dbReference>
<dbReference type="Proteomes" id="UP001501920">
    <property type="component" value="Chromosome 16"/>
</dbReference>
<sequence length="352" mass="40498">MIQKTRLKIFVLQHLTNRTYNGMLYIITLCFCNWSMAGTNESTVNAFVSQNFLKVELDGSSIPKLVVAILTTLFSVYVNCIMLYSLQSKRVFKESPRYILFAHMLFNDSIHLILTSLLYVLAAAFLKLAKAVCLLIMFISTTTFLNAPLNLAVMSLERYVAIRFPLRHAEIATLKRTYISICFIWLFGSLNILTDIIFAAVMDPNFFYMQMYCSREQIFIKPWQLDLYNGCNIFYFVSVTAIIIFTYISIMITARSMSSNKDSAKKAHRTVLLHLIQLGLCLTSFVYGSIERALYLMTGSNIALFTHLRYLNFLIVLIVPRCLSPLIYGLRDDAVRPLFKNYFCCRTKRTGH</sequence>
<name>A0AAR2JGR6_PYGNA</name>
<feature type="transmembrane region" description="Helical" evidence="5">
    <location>
        <begin position="271"/>
        <end position="290"/>
    </location>
</feature>
<keyword evidence="8" id="KW-1185">Reference proteome</keyword>
<dbReference type="Ensembl" id="ENSPNAT00000067075.1">
    <property type="protein sequence ID" value="ENSPNAP00000051145.1"/>
    <property type="gene ID" value="ENSPNAG00000035045.1"/>
</dbReference>
<evidence type="ECO:0000313" key="7">
    <source>
        <dbReference type="Ensembl" id="ENSPNAP00000051145.1"/>
    </source>
</evidence>
<dbReference type="CDD" id="cd00637">
    <property type="entry name" value="7tm_classA_rhodopsin-like"/>
    <property type="match status" value="1"/>
</dbReference>
<evidence type="ECO:0000256" key="4">
    <source>
        <dbReference type="ARBA" id="ARBA00023136"/>
    </source>
</evidence>
<reference evidence="7" key="2">
    <citation type="submission" date="2025-08" db="UniProtKB">
        <authorList>
            <consortium name="Ensembl"/>
        </authorList>
    </citation>
    <scope>IDENTIFICATION</scope>
</reference>
<organism evidence="7 8">
    <name type="scientific">Pygocentrus nattereri</name>
    <name type="common">Red-bellied piranha</name>
    <dbReference type="NCBI Taxonomy" id="42514"/>
    <lineage>
        <taxon>Eukaryota</taxon>
        <taxon>Metazoa</taxon>
        <taxon>Chordata</taxon>
        <taxon>Craniata</taxon>
        <taxon>Vertebrata</taxon>
        <taxon>Euteleostomi</taxon>
        <taxon>Actinopterygii</taxon>
        <taxon>Neopterygii</taxon>
        <taxon>Teleostei</taxon>
        <taxon>Ostariophysi</taxon>
        <taxon>Characiformes</taxon>
        <taxon>Characoidei</taxon>
        <taxon>Pygocentrus</taxon>
    </lineage>
</organism>
<dbReference type="GO" id="GO:0005549">
    <property type="term" value="F:odorant binding"/>
    <property type="evidence" value="ECO:0007669"/>
    <property type="project" value="TreeGrafter"/>
</dbReference>
<dbReference type="FunFam" id="1.20.1070.10:FF:000096">
    <property type="entry name" value="Odorant receptor 131-2"/>
    <property type="match status" value="1"/>
</dbReference>
<dbReference type="PANTHER" id="PTHR26451:SF866">
    <property type="entry name" value="ODORANT RECEPTOR-RELATED"/>
    <property type="match status" value="1"/>
</dbReference>
<feature type="transmembrane region" description="Helical" evidence="5">
    <location>
        <begin position="65"/>
        <end position="86"/>
    </location>
</feature>
<feature type="transmembrane region" description="Helical" evidence="5">
    <location>
        <begin position="20"/>
        <end position="37"/>
    </location>
</feature>
<evidence type="ECO:0000256" key="3">
    <source>
        <dbReference type="ARBA" id="ARBA00022989"/>
    </source>
</evidence>
<dbReference type="GO" id="GO:0016020">
    <property type="term" value="C:membrane"/>
    <property type="evidence" value="ECO:0007669"/>
    <property type="project" value="UniProtKB-SubCell"/>
</dbReference>
<dbReference type="Pfam" id="PF00001">
    <property type="entry name" value="7tm_1"/>
    <property type="match status" value="1"/>
</dbReference>
<keyword evidence="2 5" id="KW-0812">Transmembrane</keyword>
<feature type="transmembrane region" description="Helical" evidence="5">
    <location>
        <begin position="310"/>
        <end position="330"/>
    </location>
</feature>
<feature type="transmembrane region" description="Helical" evidence="5">
    <location>
        <begin position="128"/>
        <end position="156"/>
    </location>
</feature>